<evidence type="ECO:0008006" key="4">
    <source>
        <dbReference type="Google" id="ProtNLM"/>
    </source>
</evidence>
<sequence>MIGKYKHAVMMLVMFIFSFCSILSPVQAKTDPRIPRNKIVALVYDDSGSMWEQKNPDGTKLPIDNWKYANYALQSFVALMDTQDQLKVVYMSSPEVAKPVELEEDLRQLGIDRIRAWNKRSGTPIKSLHTAMNELNQLADSYDHSDFWLIVLTDGVFAELTPGSGKYSTKEHIEKTKQNLFKSLEELKGKVEKKGATMHTTLIPTETYLNQEEQLIMADFKRQWKESSDGLVLESNGQVEIIDRINEVAALMTNRDPSEEKLFDLNPTLEGNQLILESPFPLRRISIIEQSPEEQASFNMKEFYVNNKRIKQGMEGPYKIKTPDDPHQINPPIRGTLTHLKNVNGDAIIESGTYKIVFDQQLTKDQKKNIQVLAEPAVDFKIDVKKITEDGNLTDDASVFFEGSKMRVETTLIKSESTGEEINISTIDVDGLFEVEALIGADKVPLQYDRKLNKFKGDFTLTDKGEIPVKVKVNIKGFYQKEKETSLKSLETRKMELVADSDSWSAALNKLDEAKPLKITPMINGKEISEEELKQIFPHLKIQVPENLKIETAQVGNQILLYPKGLAPLFRTAVGDVPLKVTLPGSYPKEVAEANFTVTIQDISPFKKYGMDLLKLLGLLAILAYIVGIIKKPRFDSDRISIEYKRSRRKGRIQDVRGETLDFHTNWFSKWLIPFFAEKKSIYDLTFKAHASKDRVLLTKECQESSFVVKFEKLAEKSNKEDLAIFNNNEIRIERGTYDTVYIFKAQ</sequence>
<accession>A0A9C7G8U9</accession>
<dbReference type="Proteomes" id="UP000789845">
    <property type="component" value="Unassembled WGS sequence"/>
</dbReference>
<protein>
    <recommendedName>
        <fullName evidence="4">VWA domain-containing protein</fullName>
    </recommendedName>
</protein>
<dbReference type="RefSeq" id="WP_230496039.1">
    <property type="nucleotide sequence ID" value="NZ_CAKJTG010000007.1"/>
</dbReference>
<feature type="signal peptide" evidence="1">
    <location>
        <begin position="1"/>
        <end position="28"/>
    </location>
</feature>
<dbReference type="Gene3D" id="3.40.50.410">
    <property type="entry name" value="von Willebrand factor, type A domain"/>
    <property type="match status" value="1"/>
</dbReference>
<dbReference type="InterPro" id="IPR036465">
    <property type="entry name" value="vWFA_dom_sf"/>
</dbReference>
<dbReference type="AlphaFoldDB" id="A0A9C7G8U9"/>
<evidence type="ECO:0000313" key="2">
    <source>
        <dbReference type="EMBL" id="CAG9607780.1"/>
    </source>
</evidence>
<feature type="chain" id="PRO_5039722900" description="VWA domain-containing protein" evidence="1">
    <location>
        <begin position="29"/>
        <end position="747"/>
    </location>
</feature>
<gene>
    <name evidence="2" type="ORF">NEOCIP111885_01472</name>
</gene>
<keyword evidence="1" id="KW-0732">Signal</keyword>
<organism evidence="2 3">
    <name type="scientific">Pseudoneobacillus rhizosphaerae</name>
    <dbReference type="NCBI Taxonomy" id="2880968"/>
    <lineage>
        <taxon>Bacteria</taxon>
        <taxon>Bacillati</taxon>
        <taxon>Bacillota</taxon>
        <taxon>Bacilli</taxon>
        <taxon>Bacillales</taxon>
        <taxon>Bacillaceae</taxon>
        <taxon>Pseudoneobacillus</taxon>
    </lineage>
</organism>
<name>A0A9C7G8U9_9BACI</name>
<dbReference type="EMBL" id="CAKJTG010000007">
    <property type="protein sequence ID" value="CAG9607780.1"/>
    <property type="molecule type" value="Genomic_DNA"/>
</dbReference>
<evidence type="ECO:0000313" key="3">
    <source>
        <dbReference type="Proteomes" id="UP000789845"/>
    </source>
</evidence>
<evidence type="ECO:0000256" key="1">
    <source>
        <dbReference type="SAM" id="SignalP"/>
    </source>
</evidence>
<dbReference type="SUPFAM" id="SSF53300">
    <property type="entry name" value="vWA-like"/>
    <property type="match status" value="1"/>
</dbReference>
<proteinExistence type="predicted"/>
<comment type="caution">
    <text evidence="2">The sequence shown here is derived from an EMBL/GenBank/DDBJ whole genome shotgun (WGS) entry which is preliminary data.</text>
</comment>
<keyword evidence="3" id="KW-1185">Reference proteome</keyword>
<reference evidence="2" key="1">
    <citation type="submission" date="2021-10" db="EMBL/GenBank/DDBJ databases">
        <authorList>
            <person name="Criscuolo A."/>
        </authorList>
    </citation>
    <scope>NUCLEOTIDE SEQUENCE</scope>
    <source>
        <strain evidence="2">CIP111885</strain>
    </source>
</reference>